<accession>A0A1Y5TU35</accession>
<keyword evidence="4" id="KW-1185">Reference proteome</keyword>
<name>A0A1Y5TU35_9RHOB</name>
<evidence type="ECO:0000313" key="3">
    <source>
        <dbReference type="EMBL" id="SLN70199.1"/>
    </source>
</evidence>
<evidence type="ECO:0000313" key="4">
    <source>
        <dbReference type="Proteomes" id="UP000193900"/>
    </source>
</evidence>
<evidence type="ECO:0000256" key="1">
    <source>
        <dbReference type="SAM" id="MobiDB-lite"/>
    </source>
</evidence>
<proteinExistence type="predicted"/>
<dbReference type="AlphaFoldDB" id="A0A1Y5TU35"/>
<feature type="region of interest" description="Disordered" evidence="1">
    <location>
        <begin position="162"/>
        <end position="213"/>
    </location>
</feature>
<protein>
    <submittedName>
        <fullName evidence="3">Uncharacterized protein</fullName>
    </submittedName>
</protein>
<feature type="chain" id="PRO_5013119696" evidence="2">
    <location>
        <begin position="20"/>
        <end position="340"/>
    </location>
</feature>
<evidence type="ECO:0000256" key="2">
    <source>
        <dbReference type="SAM" id="SignalP"/>
    </source>
</evidence>
<feature type="signal peptide" evidence="2">
    <location>
        <begin position="1"/>
        <end position="19"/>
    </location>
</feature>
<dbReference type="Proteomes" id="UP000193900">
    <property type="component" value="Unassembled WGS sequence"/>
</dbReference>
<feature type="compositionally biased region" description="Pro residues" evidence="1">
    <location>
        <begin position="169"/>
        <end position="188"/>
    </location>
</feature>
<reference evidence="3 4" key="1">
    <citation type="submission" date="2017-03" db="EMBL/GenBank/DDBJ databases">
        <authorList>
            <person name="Afonso C.L."/>
            <person name="Miller P.J."/>
            <person name="Scott M.A."/>
            <person name="Spackman E."/>
            <person name="Goraichik I."/>
            <person name="Dimitrov K.M."/>
            <person name="Suarez D.L."/>
            <person name="Swayne D.E."/>
        </authorList>
    </citation>
    <scope>NUCLEOTIDE SEQUENCE [LARGE SCALE GENOMIC DNA]</scope>
    <source>
        <strain evidence="3 4">CECT 7023</strain>
    </source>
</reference>
<organism evidence="3 4">
    <name type="scientific">Roseisalinus antarcticus</name>
    <dbReference type="NCBI Taxonomy" id="254357"/>
    <lineage>
        <taxon>Bacteria</taxon>
        <taxon>Pseudomonadati</taxon>
        <taxon>Pseudomonadota</taxon>
        <taxon>Alphaproteobacteria</taxon>
        <taxon>Rhodobacterales</taxon>
        <taxon>Roseobacteraceae</taxon>
        <taxon>Roseisalinus</taxon>
    </lineage>
</organism>
<gene>
    <name evidence="3" type="ORF">ROA7023_03438</name>
</gene>
<feature type="compositionally biased region" description="Pro residues" evidence="1">
    <location>
        <begin position="195"/>
        <end position="212"/>
    </location>
</feature>
<sequence length="340" mass="35940">MIRGLGLLLAIGAAGPVAAQGRWDATDRDGWLGAGICPYGEIAAGGYFCLEMGCDEAGPLEFRMRLTEREAQDRIEGIWTVDRREAGKIVLQAVDGAAATFSSLYDPVRDATLIEKFGQGSAGSFTILNRRVRANRPFSLDNVVPSLGAVFDVCPLADGSTLAPANWPAQPPPPPPAPPPPAPEPPLPGDDVAAVPPPVGDVPAPPAAPIPDPASDVLAEIEAECVARGGAFVEVQPDFLRRVDFDGDGIEDLEVSYSGAVCDAAANLYCDAESCLTRLFLGLADGGYRQVYEGSYRRAEVRRMLTITFDAGSAECPGTEAPCDRHFHWVDGALVPLDQP</sequence>
<dbReference type="RefSeq" id="WP_085880215.1">
    <property type="nucleotide sequence ID" value="NZ_FWFZ01000022.1"/>
</dbReference>
<dbReference type="EMBL" id="FWFZ01000022">
    <property type="protein sequence ID" value="SLN70199.1"/>
    <property type="molecule type" value="Genomic_DNA"/>
</dbReference>
<keyword evidence="2" id="KW-0732">Signal</keyword>